<dbReference type="EMBL" id="CAEQ01000437">
    <property type="protein sequence ID" value="CCD11743.1"/>
    <property type="molecule type" value="Genomic_DNA"/>
</dbReference>
<proteinExistence type="predicted"/>
<reference evidence="2 3" key="2">
    <citation type="journal article" date="2012" name="Proc. Natl. Acad. Sci. U.S.A.">
        <title>Antigenic diversity is generated by distinct evolutionary mechanisms in African trypanosome species.</title>
        <authorList>
            <person name="Jackson A.P."/>
            <person name="Berry A."/>
            <person name="Aslett M."/>
            <person name="Allison H.C."/>
            <person name="Burton P."/>
            <person name="Vavrova-Anderson J."/>
            <person name="Brown R."/>
            <person name="Browne H."/>
            <person name="Corton N."/>
            <person name="Hauser H."/>
            <person name="Gamble J."/>
            <person name="Gilderthorp R."/>
            <person name="Marcello L."/>
            <person name="McQuillan J."/>
            <person name="Otto T.D."/>
            <person name="Quail M.A."/>
            <person name="Sanders M.J."/>
            <person name="van Tonder A."/>
            <person name="Ginger M.L."/>
            <person name="Field M.C."/>
            <person name="Barry J.D."/>
            <person name="Hertz-Fowler C."/>
            <person name="Berriman M."/>
        </authorList>
    </citation>
    <scope>NUCLEOTIDE SEQUENCE [LARGE SCALE GENOMIC DNA]</scope>
    <source>
        <strain evidence="2 3">IL3000</strain>
    </source>
</reference>
<name>F9W3M2_TRYCI</name>
<dbReference type="VEuPathDB" id="TriTrypDB:TcIL3000_0_02920"/>
<comment type="caution">
    <text evidence="2">The sequence shown here is derived from an EMBL/GenBank/DDBJ whole genome shotgun (WGS) entry which is preliminary data.</text>
</comment>
<reference evidence="3" key="1">
    <citation type="submission" date="2011-07" db="EMBL/GenBank/DDBJ databases">
        <title>Divergent evolution of antigenic variation in African trypanosomes.</title>
        <authorList>
            <person name="Jackson A.P."/>
            <person name="Berry A."/>
            <person name="Allison H.C."/>
            <person name="Burton P."/>
            <person name="Anderson J."/>
            <person name="Aslett M."/>
            <person name="Brown R."/>
            <person name="Corton N."/>
            <person name="Harris D."/>
            <person name="Hauser H."/>
            <person name="Gamble J."/>
            <person name="Gilderthorp R."/>
            <person name="McQuillan J."/>
            <person name="Quail M.A."/>
            <person name="Sanders M."/>
            <person name="Van Tonder A."/>
            <person name="Ginger M.L."/>
            <person name="Donelson J.E."/>
            <person name="Field M.C."/>
            <person name="Barry J.D."/>
            <person name="Berriman M."/>
            <person name="Hertz-Fowler C."/>
        </authorList>
    </citation>
    <scope>NUCLEOTIDE SEQUENCE [LARGE SCALE GENOMIC DNA]</scope>
    <source>
        <strain evidence="3">IL3000</strain>
    </source>
</reference>
<evidence type="ECO:0000256" key="1">
    <source>
        <dbReference type="SAM" id="MobiDB-lite"/>
    </source>
</evidence>
<evidence type="ECO:0000313" key="2">
    <source>
        <dbReference type="EMBL" id="CCD11743.1"/>
    </source>
</evidence>
<evidence type="ECO:0000313" key="3">
    <source>
        <dbReference type="Proteomes" id="UP000000702"/>
    </source>
</evidence>
<feature type="region of interest" description="Disordered" evidence="1">
    <location>
        <begin position="14"/>
        <end position="45"/>
    </location>
</feature>
<dbReference type="Proteomes" id="UP000000702">
    <property type="component" value="Unassembled WGS sequence"/>
</dbReference>
<accession>F9W3M2</accession>
<dbReference type="AlphaFoldDB" id="F9W3M2"/>
<sequence>MDKKLENGVRQALFGNIDKKGLSSMAQDPPGDEKPTQPMHRGSGRHVGDTNYYPGWSIPHDLLCRCTPGSYSEPFYRWWWNARLHDEAAEFPFFGRKWEDMVPDPCHGWYFDEGYQQAKGLHSSWEAVVLGCENTRSKPRGTEGHNLKEKLKKLNIAMQQFITLPEQSGGRPKLVGLEMHHTESDGEDEKRMHVRYGA</sequence>
<protein>
    <submittedName>
        <fullName evidence="2">WGS project CAEQ00000000 data, annotated contig 107</fullName>
    </submittedName>
</protein>
<organism evidence="2 3">
    <name type="scientific">Trypanosoma congolense (strain IL3000)</name>
    <dbReference type="NCBI Taxonomy" id="1068625"/>
    <lineage>
        <taxon>Eukaryota</taxon>
        <taxon>Discoba</taxon>
        <taxon>Euglenozoa</taxon>
        <taxon>Kinetoplastea</taxon>
        <taxon>Metakinetoplastina</taxon>
        <taxon>Trypanosomatida</taxon>
        <taxon>Trypanosomatidae</taxon>
        <taxon>Trypanosoma</taxon>
        <taxon>Nannomonas</taxon>
    </lineage>
</organism>
<keyword evidence="3" id="KW-1185">Reference proteome</keyword>
<gene>
    <name evidence="2" type="ORF">TCIL3000_0_02920</name>
</gene>